<dbReference type="SUPFAM" id="SSF55781">
    <property type="entry name" value="GAF domain-like"/>
    <property type="match status" value="2"/>
</dbReference>
<sequence>MMFENQLSKFSRNFWITLGVFLVFAIVFVIYVQSEKQIDHANEVRFRSHELSDEFRQSSDALTRMSRTYVATGNPIYRQYYQEILDIRDGKIVRPEGYQSIDWHAVVATGQRQELRGGRAIALLDLMRELGVPEAEYSKLAQAKARSDALTMVEIKAMDMIDSATELDSPRRRLATAMLFDDAYHQAKSAIMGPVSDFHQMMEQRTLAQVHAAERLALQLRLLFVCLGLLLVGLLWRAYYSLFATLGGTAGEVHTHLMQLGGGDFSSAVAVPQGLHDSVMGWLSVTQQKLADIDEKRRNAVARSLTLTQLYNALSQCNQAIVRSASEAELFEQVCHDTVLYGGMKMAWIGLIDSQSKQLTPVAAAGEGLDYLKDKVISVDHSSPVGNGPSGIAAREGRPYWCQDFLQDPATAPWHDCGIEYNWGSSAALPLHKNGVLIGTFNMYAGMVNAFDEEVRQLLTEMSMDISYALNRFEMEAERQRSQQMEELRIFMLERIAKAMPRSEMFNEVNCKLESLIPDSLCSILLLDPDGVHIRIGATQNFPDFYNHAIDGLAIGIGVGSCGNAMATGCRTVVEDIATHPNWLPYRELAAQAGLAACWSEPIISSCNKVLGAFAIYHRKPTVPTNFYLQVLEMVAHFIAIAIERKEVDANLRKLSQALEQSPNVIIITDNQAQIEYVNAAFVAKTGFTLTEVQGKKPSILQSGKTPLATYQDMWAQLASGESWRGELINRYKSGADNIDSVHISPLRDTEGQITHYLSVQEDISDKRRSEERIQHLANYDALTGLPNRVMLDERAKIALALARRNQESLALMFFDLDHFKDINDTLGHTLGNALLAELARRLLLVLREEDTLSRLGGDDFILLLPGTDSVAAELTAQKILQVVSESYQIGQYDLNVTASLGIAIYPYDGTDLETLARNADAAMYRAKQDGRNGLRFFTQEMQASSARQLEVVNALRYALERNQLQVVYQPQLSLADGSVIGAEALLRWQHPELGIVSPAEFIPMAEKSGLILPIGEWVLRTAVRQVKSWHEQGLTSLAMAVNLSAVQFRHADLPDLVTQILEQHGLAPAFLELELTEGVAMTDPLGAIAIMDDLHERGVRMSIDDFGTGYSSLNYLKKFKVYKLKIDQSFVRDIASDTEDKAIVSAVIAIAQSLGLQTIAEGVETAEQLEFLREQGCNEIQGYYFSRPLDAVQFAGFLREKNGSASSGLVRLASLA</sequence>
<dbReference type="InterPro" id="IPR029787">
    <property type="entry name" value="Nucleotide_cyclase"/>
</dbReference>
<dbReference type="InterPro" id="IPR003018">
    <property type="entry name" value="GAF"/>
</dbReference>
<dbReference type="InterPro" id="IPR000014">
    <property type="entry name" value="PAS"/>
</dbReference>
<dbReference type="SUPFAM" id="SSF55785">
    <property type="entry name" value="PYP-like sensor domain (PAS domain)"/>
    <property type="match status" value="1"/>
</dbReference>
<feature type="domain" description="GGDEF" evidence="6">
    <location>
        <begin position="808"/>
        <end position="940"/>
    </location>
</feature>
<dbReference type="PROSITE" id="PS50887">
    <property type="entry name" value="GGDEF"/>
    <property type="match status" value="1"/>
</dbReference>
<dbReference type="AlphaFoldDB" id="A0A6M4A3Y8"/>
<dbReference type="SMART" id="SM00052">
    <property type="entry name" value="EAL"/>
    <property type="match status" value="1"/>
</dbReference>
<dbReference type="PANTHER" id="PTHR44757">
    <property type="entry name" value="DIGUANYLATE CYCLASE DGCP"/>
    <property type="match status" value="1"/>
</dbReference>
<dbReference type="NCBIfam" id="TIGR00254">
    <property type="entry name" value="GGDEF"/>
    <property type="match status" value="1"/>
</dbReference>
<comment type="catalytic activity">
    <reaction evidence="1">
        <text>3',3'-c-di-GMP + H2O = 5'-phosphoguanylyl(3'-&gt;5')guanosine + H(+)</text>
        <dbReference type="Rhea" id="RHEA:24902"/>
        <dbReference type="ChEBI" id="CHEBI:15377"/>
        <dbReference type="ChEBI" id="CHEBI:15378"/>
        <dbReference type="ChEBI" id="CHEBI:58754"/>
        <dbReference type="ChEBI" id="CHEBI:58805"/>
        <dbReference type="EC" id="3.1.4.52"/>
    </reaction>
    <physiologicalReaction direction="left-to-right" evidence="1">
        <dbReference type="Rhea" id="RHEA:24903"/>
    </physiologicalReaction>
</comment>
<gene>
    <name evidence="7" type="ORF">EJG51_009620</name>
</gene>
<dbReference type="PROSITE" id="PS50112">
    <property type="entry name" value="PAS"/>
    <property type="match status" value="1"/>
</dbReference>
<feature type="transmembrane region" description="Helical" evidence="2">
    <location>
        <begin position="222"/>
        <end position="240"/>
    </location>
</feature>
<feature type="domain" description="PAS" evidence="3">
    <location>
        <begin position="651"/>
        <end position="696"/>
    </location>
</feature>
<dbReference type="EMBL" id="CP051152">
    <property type="protein sequence ID" value="QJQ06072.1"/>
    <property type="molecule type" value="Genomic_DNA"/>
</dbReference>
<dbReference type="OrthoDB" id="9813903at2"/>
<dbReference type="Pfam" id="PF00990">
    <property type="entry name" value="GGDEF"/>
    <property type="match status" value="1"/>
</dbReference>
<accession>A0A6M4A3Y8</accession>
<dbReference type="Pfam" id="PF00563">
    <property type="entry name" value="EAL"/>
    <property type="match status" value="1"/>
</dbReference>
<dbReference type="NCBIfam" id="TIGR00229">
    <property type="entry name" value="sensory_box"/>
    <property type="match status" value="1"/>
</dbReference>
<dbReference type="FunFam" id="3.30.70.270:FF:000001">
    <property type="entry name" value="Diguanylate cyclase domain protein"/>
    <property type="match status" value="1"/>
</dbReference>
<dbReference type="Pfam" id="PF00989">
    <property type="entry name" value="PAS"/>
    <property type="match status" value="1"/>
</dbReference>
<dbReference type="PANTHER" id="PTHR44757:SF2">
    <property type="entry name" value="BIOFILM ARCHITECTURE MAINTENANCE PROTEIN MBAA"/>
    <property type="match status" value="1"/>
</dbReference>
<dbReference type="InterPro" id="IPR052155">
    <property type="entry name" value="Biofilm_reg_signaling"/>
</dbReference>
<feature type="transmembrane region" description="Helical" evidence="2">
    <location>
        <begin position="12"/>
        <end position="32"/>
    </location>
</feature>
<dbReference type="SUPFAM" id="SSF141868">
    <property type="entry name" value="EAL domain-like"/>
    <property type="match status" value="1"/>
</dbReference>
<keyword evidence="8" id="KW-1185">Reference proteome</keyword>
<dbReference type="InterPro" id="IPR000700">
    <property type="entry name" value="PAS-assoc_C"/>
</dbReference>
<dbReference type="Gene3D" id="3.30.450.40">
    <property type="match status" value="2"/>
</dbReference>
<evidence type="ECO:0000313" key="8">
    <source>
        <dbReference type="Proteomes" id="UP000274350"/>
    </source>
</evidence>
<name>A0A6M4A3Y8_9BURK</name>
<evidence type="ECO:0000259" key="3">
    <source>
        <dbReference type="PROSITE" id="PS50112"/>
    </source>
</evidence>
<reference evidence="7 8" key="1">
    <citation type="journal article" date="2019" name="Int. J. Syst. Evol. Microbiol.">
        <title>Undibacterium piscinae sp. nov., isolated from Korean shiner intestine.</title>
        <authorList>
            <person name="Lee S.Y."/>
            <person name="Kang W."/>
            <person name="Kim P.S."/>
            <person name="Kim H.S."/>
            <person name="Sung H."/>
            <person name="Shin N.R."/>
            <person name="Whon T.W."/>
            <person name="Yun J.H."/>
            <person name="Lee J.Y."/>
            <person name="Lee J.Y."/>
            <person name="Jung M.J."/>
            <person name="Jeong Y.S."/>
            <person name="Tak E.J."/>
            <person name="Han J.E."/>
            <person name="Hyun D.W."/>
            <person name="Kang M.S."/>
            <person name="Lee K.E."/>
            <person name="Lee B.H."/>
            <person name="Bae J.W."/>
        </authorList>
    </citation>
    <scope>NUCLEOTIDE SEQUENCE [LARGE SCALE GENOMIC DNA]</scope>
    <source>
        <strain evidence="7 8">S11R28</strain>
    </source>
</reference>
<evidence type="ECO:0000256" key="1">
    <source>
        <dbReference type="ARBA" id="ARBA00051114"/>
    </source>
</evidence>
<dbReference type="SMART" id="SM00091">
    <property type="entry name" value="PAS"/>
    <property type="match status" value="1"/>
</dbReference>
<dbReference type="PROSITE" id="PS50883">
    <property type="entry name" value="EAL"/>
    <property type="match status" value="1"/>
</dbReference>
<evidence type="ECO:0000313" key="7">
    <source>
        <dbReference type="EMBL" id="QJQ06072.1"/>
    </source>
</evidence>
<dbReference type="Gene3D" id="3.20.20.450">
    <property type="entry name" value="EAL domain"/>
    <property type="match status" value="1"/>
</dbReference>
<dbReference type="InterPro" id="IPR043128">
    <property type="entry name" value="Rev_trsase/Diguanyl_cyclase"/>
</dbReference>
<dbReference type="SMART" id="SM00065">
    <property type="entry name" value="GAF"/>
    <property type="match status" value="2"/>
</dbReference>
<dbReference type="SUPFAM" id="SSF55073">
    <property type="entry name" value="Nucleotide cyclase"/>
    <property type="match status" value="1"/>
</dbReference>
<dbReference type="KEGG" id="upi:EJG51_009620"/>
<dbReference type="Gene3D" id="3.30.70.270">
    <property type="match status" value="1"/>
</dbReference>
<dbReference type="FunFam" id="3.20.20.450:FF:000001">
    <property type="entry name" value="Cyclic di-GMP phosphodiesterase yahA"/>
    <property type="match status" value="1"/>
</dbReference>
<dbReference type="InterPro" id="IPR001633">
    <property type="entry name" value="EAL_dom"/>
</dbReference>
<feature type="domain" description="PAC" evidence="4">
    <location>
        <begin position="722"/>
        <end position="776"/>
    </location>
</feature>
<dbReference type="GO" id="GO:0006355">
    <property type="term" value="P:regulation of DNA-templated transcription"/>
    <property type="evidence" value="ECO:0007669"/>
    <property type="project" value="InterPro"/>
</dbReference>
<dbReference type="InterPro" id="IPR035919">
    <property type="entry name" value="EAL_sf"/>
</dbReference>
<proteinExistence type="predicted"/>
<dbReference type="Gene3D" id="3.30.450.20">
    <property type="entry name" value="PAS domain"/>
    <property type="match status" value="1"/>
</dbReference>
<evidence type="ECO:0000259" key="5">
    <source>
        <dbReference type="PROSITE" id="PS50883"/>
    </source>
</evidence>
<dbReference type="GO" id="GO:0071732">
    <property type="term" value="P:cellular response to nitric oxide"/>
    <property type="evidence" value="ECO:0007669"/>
    <property type="project" value="UniProtKB-ARBA"/>
</dbReference>
<keyword evidence="2" id="KW-0472">Membrane</keyword>
<evidence type="ECO:0000259" key="4">
    <source>
        <dbReference type="PROSITE" id="PS50113"/>
    </source>
</evidence>
<dbReference type="CDD" id="cd01949">
    <property type="entry name" value="GGDEF"/>
    <property type="match status" value="1"/>
</dbReference>
<organism evidence="7 8">
    <name type="scientific">Undibacterium piscinae</name>
    <dbReference type="NCBI Taxonomy" id="2495591"/>
    <lineage>
        <taxon>Bacteria</taxon>
        <taxon>Pseudomonadati</taxon>
        <taxon>Pseudomonadota</taxon>
        <taxon>Betaproteobacteria</taxon>
        <taxon>Burkholderiales</taxon>
        <taxon>Oxalobacteraceae</taxon>
        <taxon>Undibacterium</taxon>
    </lineage>
</organism>
<dbReference type="Proteomes" id="UP000274350">
    <property type="component" value="Chromosome"/>
</dbReference>
<dbReference type="Pfam" id="PF13185">
    <property type="entry name" value="GAF_2"/>
    <property type="match status" value="2"/>
</dbReference>
<dbReference type="SMART" id="SM00267">
    <property type="entry name" value="GGDEF"/>
    <property type="match status" value="1"/>
</dbReference>
<evidence type="ECO:0000256" key="2">
    <source>
        <dbReference type="SAM" id="Phobius"/>
    </source>
</evidence>
<protein>
    <submittedName>
        <fullName evidence="7">EAL domain-containing protein</fullName>
    </submittedName>
</protein>
<dbReference type="InterPro" id="IPR029016">
    <property type="entry name" value="GAF-like_dom_sf"/>
</dbReference>
<dbReference type="CDD" id="cd00130">
    <property type="entry name" value="PAS"/>
    <property type="match status" value="1"/>
</dbReference>
<dbReference type="InterPro" id="IPR000160">
    <property type="entry name" value="GGDEF_dom"/>
</dbReference>
<keyword evidence="2" id="KW-0812">Transmembrane</keyword>
<feature type="domain" description="EAL" evidence="5">
    <location>
        <begin position="949"/>
        <end position="1203"/>
    </location>
</feature>
<dbReference type="GO" id="GO:0071111">
    <property type="term" value="F:cyclic-guanylate-specific phosphodiesterase activity"/>
    <property type="evidence" value="ECO:0007669"/>
    <property type="project" value="UniProtKB-EC"/>
</dbReference>
<evidence type="ECO:0000259" key="6">
    <source>
        <dbReference type="PROSITE" id="PS50887"/>
    </source>
</evidence>
<dbReference type="InterPro" id="IPR013767">
    <property type="entry name" value="PAS_fold"/>
</dbReference>
<keyword evidence="2" id="KW-1133">Transmembrane helix</keyword>
<dbReference type="CDD" id="cd01948">
    <property type="entry name" value="EAL"/>
    <property type="match status" value="1"/>
</dbReference>
<dbReference type="InterPro" id="IPR035965">
    <property type="entry name" value="PAS-like_dom_sf"/>
</dbReference>
<dbReference type="PROSITE" id="PS50113">
    <property type="entry name" value="PAC"/>
    <property type="match status" value="1"/>
</dbReference>